<sequence>ANGGAITVNEIALYVKGYKYNVTYYFMIIRDVIAGGIAVPAGQTLTVNYREQAAI</sequence>
<protein>
    <submittedName>
        <fullName evidence="1">Uncharacterized protein</fullName>
    </submittedName>
</protein>
<dbReference type="AlphaFoldDB" id="X1RHR9"/>
<dbReference type="EMBL" id="BARV01045177">
    <property type="protein sequence ID" value="GAI66501.1"/>
    <property type="molecule type" value="Genomic_DNA"/>
</dbReference>
<proteinExistence type="predicted"/>
<gene>
    <name evidence="1" type="ORF">S06H3_66365</name>
</gene>
<comment type="caution">
    <text evidence="1">The sequence shown here is derived from an EMBL/GenBank/DDBJ whole genome shotgun (WGS) entry which is preliminary data.</text>
</comment>
<name>X1RHR9_9ZZZZ</name>
<accession>X1RHR9</accession>
<organism evidence="1">
    <name type="scientific">marine sediment metagenome</name>
    <dbReference type="NCBI Taxonomy" id="412755"/>
    <lineage>
        <taxon>unclassified sequences</taxon>
        <taxon>metagenomes</taxon>
        <taxon>ecological metagenomes</taxon>
    </lineage>
</organism>
<evidence type="ECO:0000313" key="1">
    <source>
        <dbReference type="EMBL" id="GAI66501.1"/>
    </source>
</evidence>
<feature type="non-terminal residue" evidence="1">
    <location>
        <position position="1"/>
    </location>
</feature>
<reference evidence="1" key="1">
    <citation type="journal article" date="2014" name="Front. Microbiol.">
        <title>High frequency of phylogenetically diverse reductive dehalogenase-homologous genes in deep subseafloor sedimentary metagenomes.</title>
        <authorList>
            <person name="Kawai M."/>
            <person name="Futagami T."/>
            <person name="Toyoda A."/>
            <person name="Takaki Y."/>
            <person name="Nishi S."/>
            <person name="Hori S."/>
            <person name="Arai W."/>
            <person name="Tsubouchi T."/>
            <person name="Morono Y."/>
            <person name="Uchiyama I."/>
            <person name="Ito T."/>
            <person name="Fujiyama A."/>
            <person name="Inagaki F."/>
            <person name="Takami H."/>
        </authorList>
    </citation>
    <scope>NUCLEOTIDE SEQUENCE</scope>
    <source>
        <strain evidence="1">Expedition CK06-06</strain>
    </source>
</reference>